<dbReference type="Proteomes" id="UP000746471">
    <property type="component" value="Unassembled WGS sequence"/>
</dbReference>
<proteinExistence type="predicted"/>
<protein>
    <submittedName>
        <fullName evidence="1">Uncharacterized protein</fullName>
    </submittedName>
</protein>
<sequence>MLPFVSILLTAITIGTSKLIKYKYCKDIQYNQMMKLKMYLNKDCDALRGEMHHRADEMKQSTDLRIVQHFEQQLSAKMAQYNL</sequence>
<reference evidence="1 2" key="1">
    <citation type="submission" date="2021-05" db="EMBL/GenBank/DDBJ databases">
        <title>Fusibacter ferrireducens sp. nov., an anaerobic, sulfur- and Fe-reducing bacterium isolated from the mangrove sediment.</title>
        <authorList>
            <person name="Qiu D."/>
        </authorList>
    </citation>
    <scope>NUCLEOTIDE SEQUENCE [LARGE SCALE GENOMIC DNA]</scope>
    <source>
        <strain evidence="1 2">DSM 12116</strain>
    </source>
</reference>
<keyword evidence="2" id="KW-1185">Reference proteome</keyword>
<comment type="caution">
    <text evidence="1">The sequence shown here is derived from an EMBL/GenBank/DDBJ whole genome shotgun (WGS) entry which is preliminary data.</text>
</comment>
<evidence type="ECO:0000313" key="2">
    <source>
        <dbReference type="Proteomes" id="UP000746471"/>
    </source>
</evidence>
<accession>A0ABS5PMD8</accession>
<dbReference type="EMBL" id="JAHBCL010000009">
    <property type="protein sequence ID" value="MBS7526343.1"/>
    <property type="molecule type" value="Genomic_DNA"/>
</dbReference>
<organism evidence="1 2">
    <name type="scientific">Fusibacter paucivorans</name>
    <dbReference type="NCBI Taxonomy" id="76009"/>
    <lineage>
        <taxon>Bacteria</taxon>
        <taxon>Bacillati</taxon>
        <taxon>Bacillota</taxon>
        <taxon>Clostridia</taxon>
        <taxon>Eubacteriales</taxon>
        <taxon>Eubacteriales Family XII. Incertae Sedis</taxon>
        <taxon>Fusibacter</taxon>
    </lineage>
</organism>
<name>A0ABS5PMD8_9FIRM</name>
<evidence type="ECO:0000313" key="1">
    <source>
        <dbReference type="EMBL" id="MBS7526343.1"/>
    </source>
</evidence>
<gene>
    <name evidence="1" type="ORF">KHM83_06610</name>
</gene>